<gene>
    <name evidence="1" type="ORF">ACAOBT_LOCUS19811</name>
</gene>
<organism evidence="1 2">
    <name type="scientific">Acanthoscelides obtectus</name>
    <name type="common">Bean weevil</name>
    <name type="synonym">Bruchus obtectus</name>
    <dbReference type="NCBI Taxonomy" id="200917"/>
    <lineage>
        <taxon>Eukaryota</taxon>
        <taxon>Metazoa</taxon>
        <taxon>Ecdysozoa</taxon>
        <taxon>Arthropoda</taxon>
        <taxon>Hexapoda</taxon>
        <taxon>Insecta</taxon>
        <taxon>Pterygota</taxon>
        <taxon>Neoptera</taxon>
        <taxon>Endopterygota</taxon>
        <taxon>Coleoptera</taxon>
        <taxon>Polyphaga</taxon>
        <taxon>Cucujiformia</taxon>
        <taxon>Chrysomeloidea</taxon>
        <taxon>Chrysomelidae</taxon>
        <taxon>Bruchinae</taxon>
        <taxon>Bruchini</taxon>
        <taxon>Acanthoscelides</taxon>
    </lineage>
</organism>
<dbReference type="AlphaFoldDB" id="A0A9P0PR72"/>
<dbReference type="EMBL" id="CAKOFQ010007095">
    <property type="protein sequence ID" value="CAH1990677.1"/>
    <property type="molecule type" value="Genomic_DNA"/>
</dbReference>
<dbReference type="OrthoDB" id="118951at2759"/>
<name>A0A9P0PR72_ACAOB</name>
<dbReference type="PANTHER" id="PTHR11161:SF0">
    <property type="entry name" value="O-ACYLTRANSFERASE LIKE PROTEIN"/>
    <property type="match status" value="1"/>
</dbReference>
<dbReference type="PANTHER" id="PTHR11161">
    <property type="entry name" value="O-ACYLTRANSFERASE"/>
    <property type="match status" value="1"/>
</dbReference>
<keyword evidence="2" id="KW-1185">Reference proteome</keyword>
<evidence type="ECO:0000313" key="1">
    <source>
        <dbReference type="EMBL" id="CAH1990677.1"/>
    </source>
</evidence>
<dbReference type="InterPro" id="IPR052728">
    <property type="entry name" value="O2_lipid_transport_reg"/>
</dbReference>
<accession>A0A9P0PR72</accession>
<dbReference type="Proteomes" id="UP001152888">
    <property type="component" value="Unassembled WGS sequence"/>
</dbReference>
<sequence>MVQSPTLAFQRILPSLLPLALSRRISRRTGIFIRRAIGQSDASFMRKLSWESYGMCDVWQFCGDKQRPSGPIVTSLSLISNGKRLFSTADRVGDLECLHGLRYLSICWVTIGHRYMQNMIYPSYNSIQLIYGGDIAEEEAWLKFWEIFSVSSAVSVDDMNMNSNCRRRRAGDTPT</sequence>
<protein>
    <submittedName>
        <fullName evidence="1">Uncharacterized protein</fullName>
    </submittedName>
</protein>
<reference evidence="1" key="1">
    <citation type="submission" date="2022-03" db="EMBL/GenBank/DDBJ databases">
        <authorList>
            <person name="Sayadi A."/>
        </authorList>
    </citation>
    <scope>NUCLEOTIDE SEQUENCE</scope>
</reference>
<comment type="caution">
    <text evidence="1">The sequence shown here is derived from an EMBL/GenBank/DDBJ whole genome shotgun (WGS) entry which is preliminary data.</text>
</comment>
<evidence type="ECO:0000313" key="2">
    <source>
        <dbReference type="Proteomes" id="UP001152888"/>
    </source>
</evidence>
<proteinExistence type="predicted"/>